<dbReference type="EMBL" id="DUIH01000011">
    <property type="protein sequence ID" value="HIH69527.1"/>
    <property type="molecule type" value="Genomic_DNA"/>
</dbReference>
<reference evidence="1" key="1">
    <citation type="journal article" date="2020" name="bioRxiv">
        <title>A rank-normalized archaeal taxonomy based on genome phylogeny resolves widespread incomplete and uneven classifications.</title>
        <authorList>
            <person name="Rinke C."/>
            <person name="Chuvochina M."/>
            <person name="Mussig A.J."/>
            <person name="Chaumeil P.-A."/>
            <person name="Waite D.W."/>
            <person name="Whitman W.B."/>
            <person name="Parks D.H."/>
            <person name="Hugenholtz P."/>
        </authorList>
    </citation>
    <scope>NUCLEOTIDE SEQUENCE</scope>
    <source>
        <strain evidence="1">UBA12518</strain>
    </source>
</reference>
<evidence type="ECO:0000313" key="1">
    <source>
        <dbReference type="EMBL" id="HIH69527.1"/>
    </source>
</evidence>
<gene>
    <name evidence="1" type="ORF">HA299_02730</name>
</gene>
<dbReference type="Proteomes" id="UP000600363">
    <property type="component" value="Unassembled WGS sequence"/>
</dbReference>
<comment type="caution">
    <text evidence="1">The sequence shown here is derived from an EMBL/GenBank/DDBJ whole genome shotgun (WGS) entry which is preliminary data.</text>
</comment>
<evidence type="ECO:0000313" key="2">
    <source>
        <dbReference type="Proteomes" id="UP000600363"/>
    </source>
</evidence>
<proteinExistence type="predicted"/>
<organism evidence="1 2">
    <name type="scientific">Methermicoccus shengliensis</name>
    <dbReference type="NCBI Taxonomy" id="660064"/>
    <lineage>
        <taxon>Archaea</taxon>
        <taxon>Methanobacteriati</taxon>
        <taxon>Methanobacteriota</taxon>
        <taxon>Stenosarchaea group</taxon>
        <taxon>Methanomicrobia</taxon>
        <taxon>Methanosarcinales</taxon>
        <taxon>Methermicoccaceae</taxon>
        <taxon>Methermicoccus</taxon>
    </lineage>
</organism>
<accession>A0A832VX21</accession>
<dbReference type="RefSeq" id="WP_042687232.1">
    <property type="nucleotide sequence ID" value="NZ_DUIH01000011.1"/>
</dbReference>
<dbReference type="AlphaFoldDB" id="A0A832VX21"/>
<sequence length="237" mass="27734">MFCEHGYLRNKCKLCNPEPTRVIPKSPFIDGNLAFKCNWLDTDYEGPCGKAGRRWNIYIKQFPWCIQPENPCYQYEMGLRKEIPPYPCYETEIFSKSEYGAGVNHRGPRKNIGRRIRYVVPGKIALFTTVDPGKGGDTRYIFGFFVIKDDYVDGYGATKIIGYPEYTLKIPRDSRLRFWEFYRNSDGSMAWGTGLFRYLSDESVVRYLERQREVLIKNGHIKEAKVVEEVMKKFYGD</sequence>
<name>A0A832VX21_9EURY</name>
<protein>
    <submittedName>
        <fullName evidence="1">Uncharacterized protein</fullName>
    </submittedName>
</protein>